<dbReference type="InterPro" id="IPR025736">
    <property type="entry name" value="PucR_C-HTH_dom"/>
</dbReference>
<evidence type="ECO:0000259" key="4">
    <source>
        <dbReference type="Pfam" id="PF17853"/>
    </source>
</evidence>
<dbReference type="Pfam" id="PF05651">
    <property type="entry name" value="Diacid_rec"/>
    <property type="match status" value="1"/>
</dbReference>
<evidence type="ECO:0000313" key="6">
    <source>
        <dbReference type="Proteomes" id="UP000239706"/>
    </source>
</evidence>
<feature type="domain" description="CdaR GGDEF-like" evidence="4">
    <location>
        <begin position="151"/>
        <end position="275"/>
    </location>
</feature>
<protein>
    <submittedName>
        <fullName evidence="5">Carbohydrate diacid regulator</fullName>
    </submittedName>
</protein>
<proteinExistence type="inferred from homology"/>
<evidence type="ECO:0000313" key="5">
    <source>
        <dbReference type="EMBL" id="PRR79025.1"/>
    </source>
</evidence>
<sequence length="384" mass="44280">MGNMIISNRDSQKIVDRLIKILGKNINMMNKDGLIIASGDSDRINTIHEVARIAAVDMTEVIVTKKDVKKYKGCKIGVNLPLYYNGEVIGVVGITGDPKEVKGYGLIVKELVELMIQENERQKMELFQSRAKRSFAKELIKKHDNIDLNLLEHRAKLVDFNLHKERNVIVMSINDFSQYIIDNKLDEVMVQELKENITSVISGIICSDDIAFNFKEQIFVLIKGKEENIYSYCEDIYKILLDEFGISMCIGIGGECKAVEDYAQSYLQACRVIDIGKRVNKTKNIYFIKDYKLQLLLESIREEDKKEFLNGLDKIILNKKNAEIINTIKIYFENGMNINRAAEKLYVHRNTVIYRMNKAKEIFNMDISKPYECMIIYLSINLLL</sequence>
<dbReference type="Pfam" id="PF13556">
    <property type="entry name" value="HTH_30"/>
    <property type="match status" value="1"/>
</dbReference>
<reference evidence="5 6" key="1">
    <citation type="submission" date="2018-03" db="EMBL/GenBank/DDBJ databases">
        <title>Genome sequence of Clostridium liquoris DSM 100320.</title>
        <authorList>
            <person name="Poehlein A."/>
            <person name="Daniel R."/>
        </authorList>
    </citation>
    <scope>NUCLEOTIDE SEQUENCE [LARGE SCALE GENOMIC DNA]</scope>
    <source>
        <strain evidence="5 6">DSM 100320</strain>
    </source>
</reference>
<dbReference type="Gene3D" id="1.10.10.2840">
    <property type="entry name" value="PucR C-terminal helix-turn-helix domain"/>
    <property type="match status" value="1"/>
</dbReference>
<feature type="domain" description="PucR C-terminal helix-turn-helix" evidence="3">
    <location>
        <begin position="326"/>
        <end position="380"/>
    </location>
</feature>
<dbReference type="RefSeq" id="WP_207655080.1">
    <property type="nucleotide sequence ID" value="NZ_PVXO01000032.1"/>
</dbReference>
<dbReference type="InterPro" id="IPR051448">
    <property type="entry name" value="CdaR-like_regulators"/>
</dbReference>
<evidence type="ECO:0000256" key="1">
    <source>
        <dbReference type="ARBA" id="ARBA00006754"/>
    </source>
</evidence>
<dbReference type="Proteomes" id="UP000239706">
    <property type="component" value="Unassembled WGS sequence"/>
</dbReference>
<dbReference type="PANTHER" id="PTHR33744">
    <property type="entry name" value="CARBOHYDRATE DIACID REGULATOR"/>
    <property type="match status" value="1"/>
</dbReference>
<dbReference type="InterPro" id="IPR008599">
    <property type="entry name" value="Diacid_rec"/>
</dbReference>
<comment type="similarity">
    <text evidence="1">Belongs to the CdaR family.</text>
</comment>
<comment type="caution">
    <text evidence="5">The sequence shown here is derived from an EMBL/GenBank/DDBJ whole genome shotgun (WGS) entry which is preliminary data.</text>
</comment>
<evidence type="ECO:0000259" key="3">
    <source>
        <dbReference type="Pfam" id="PF13556"/>
    </source>
</evidence>
<evidence type="ECO:0000259" key="2">
    <source>
        <dbReference type="Pfam" id="PF05651"/>
    </source>
</evidence>
<dbReference type="InterPro" id="IPR042070">
    <property type="entry name" value="PucR_C-HTH_sf"/>
</dbReference>
<gene>
    <name evidence="5" type="primary">cdaR</name>
    <name evidence="5" type="ORF">CLLI_10660</name>
</gene>
<accession>A0A2T0B563</accession>
<organism evidence="5 6">
    <name type="scientific">Clostridium liquoris</name>
    <dbReference type="NCBI Taxonomy" id="1289519"/>
    <lineage>
        <taxon>Bacteria</taxon>
        <taxon>Bacillati</taxon>
        <taxon>Bacillota</taxon>
        <taxon>Clostridia</taxon>
        <taxon>Eubacteriales</taxon>
        <taxon>Clostridiaceae</taxon>
        <taxon>Clostridium</taxon>
    </lineage>
</organism>
<name>A0A2T0B563_9CLOT</name>
<feature type="domain" description="Putative sugar diacid recognition" evidence="2">
    <location>
        <begin position="8"/>
        <end position="138"/>
    </location>
</feature>
<keyword evidence="6" id="KW-1185">Reference proteome</keyword>
<dbReference type="AlphaFoldDB" id="A0A2T0B563"/>
<dbReference type="Pfam" id="PF17853">
    <property type="entry name" value="GGDEF_2"/>
    <property type="match status" value="1"/>
</dbReference>
<dbReference type="InterPro" id="IPR041522">
    <property type="entry name" value="CdaR_GGDEF"/>
</dbReference>
<dbReference type="EMBL" id="PVXO01000032">
    <property type="protein sequence ID" value="PRR79025.1"/>
    <property type="molecule type" value="Genomic_DNA"/>
</dbReference>
<dbReference type="PANTHER" id="PTHR33744:SF16">
    <property type="entry name" value="CARBOHYDRATE DIACID REGULATOR"/>
    <property type="match status" value="1"/>
</dbReference>